<evidence type="ECO:0000256" key="7">
    <source>
        <dbReference type="PIRSR" id="PIRSR006809-1"/>
    </source>
</evidence>
<keyword evidence="1 6" id="KW-0963">Cytoplasm</keyword>
<comment type="function">
    <text evidence="6">GTPase that associates with the 50S ribosomal subunit and may have a role during protein synthesis or ribosome biogenesis.</text>
</comment>
<dbReference type="Gene3D" id="6.10.250.2860">
    <property type="match status" value="1"/>
</dbReference>
<keyword evidence="3 6" id="KW-0547">Nucleotide-binding</keyword>
<feature type="binding site" evidence="7">
    <location>
        <begin position="364"/>
        <end position="366"/>
    </location>
    <ligand>
        <name>GTP</name>
        <dbReference type="ChEBI" id="CHEBI:37565"/>
    </ligand>
</feature>
<evidence type="ECO:0000256" key="1">
    <source>
        <dbReference type="ARBA" id="ARBA00022490"/>
    </source>
</evidence>
<dbReference type="GO" id="GO:0005525">
    <property type="term" value="F:GTP binding"/>
    <property type="evidence" value="ECO:0007669"/>
    <property type="project" value="UniProtKB-UniRule"/>
</dbReference>
<dbReference type="InterPro" id="IPR030394">
    <property type="entry name" value="G_HFLX_dom"/>
</dbReference>
<dbReference type="InterPro" id="IPR027417">
    <property type="entry name" value="P-loop_NTPase"/>
</dbReference>
<dbReference type="NCBIfam" id="TIGR00231">
    <property type="entry name" value="small_GTP"/>
    <property type="match status" value="1"/>
</dbReference>
<dbReference type="PANTHER" id="PTHR10229:SF0">
    <property type="entry name" value="GTP-BINDING PROTEIN 6-RELATED"/>
    <property type="match status" value="1"/>
</dbReference>
<dbReference type="NCBIfam" id="TIGR03156">
    <property type="entry name" value="GTP_HflX"/>
    <property type="match status" value="1"/>
</dbReference>
<dbReference type="InterPro" id="IPR005225">
    <property type="entry name" value="Small_GTP-bd"/>
</dbReference>
<sequence>MLEKVNAAFEKTVLVGIITQNQSEEKLVEYLDELEFLTFTAGGEVVKRFSQKLERPNPKTFLGTGKMEEIHAFVKDKNISTVIFDDELSPSQQKNISKILDCKVLDRTNLILDIFAQRAETSYARTQVELAQCQYLLPRLSGMWTHLERQKGGIGLRGPGETEIETDRRIVRDRIALLKEKIKTIDKQMSVQRGNRGAMVRVALVGYTNVGKSTLMNVISKSDVFVENKLFATLDTTVRKVVVKNLPFLLSDTVGFIRKLPTQLIESFKSTLDEVREADLLLHVVDISHPDFEDHIQSVNQILQDIKSNDKPTLMVFNKIDAYKHLTIDEDDLITEKTTKHYSLEEWKTTWMNNVGAENALFISATNKDNFEEFREKIYTSIREIHVTRFPYNKFLYPDYKDAVED</sequence>
<dbReference type="Pfam" id="PF01926">
    <property type="entry name" value="MMR_HSR1"/>
    <property type="match status" value="1"/>
</dbReference>
<feature type="binding site" evidence="7">
    <location>
        <begin position="231"/>
        <end position="235"/>
    </location>
    <ligand>
        <name>GTP</name>
        <dbReference type="ChEBI" id="CHEBI:37565"/>
    </ligand>
</feature>
<dbReference type="Proteomes" id="UP000295260">
    <property type="component" value="Unassembled WGS sequence"/>
</dbReference>
<dbReference type="InterPro" id="IPR025121">
    <property type="entry name" value="GTPase_HflX_N"/>
</dbReference>
<proteinExistence type="inferred from homology"/>
<dbReference type="GO" id="GO:0043022">
    <property type="term" value="F:ribosome binding"/>
    <property type="evidence" value="ECO:0007669"/>
    <property type="project" value="TreeGrafter"/>
</dbReference>
<dbReference type="Pfam" id="PF13167">
    <property type="entry name" value="GTP-bdg_N"/>
    <property type="match status" value="1"/>
</dbReference>
<dbReference type="GO" id="GO:0005737">
    <property type="term" value="C:cytoplasm"/>
    <property type="evidence" value="ECO:0007669"/>
    <property type="project" value="UniProtKB-SubCell"/>
</dbReference>
<dbReference type="GO" id="GO:0003924">
    <property type="term" value="F:GTPase activity"/>
    <property type="evidence" value="ECO:0007669"/>
    <property type="project" value="UniProtKB-UniRule"/>
</dbReference>
<dbReference type="Pfam" id="PF16360">
    <property type="entry name" value="GTP-bdg_M"/>
    <property type="match status" value="1"/>
</dbReference>
<dbReference type="RefSeq" id="WP_133532546.1">
    <property type="nucleotide sequence ID" value="NZ_SNXR01000012.1"/>
</dbReference>
<dbReference type="OrthoDB" id="9812272at2"/>
<evidence type="ECO:0000256" key="6">
    <source>
        <dbReference type="HAMAP-Rule" id="MF_00900"/>
    </source>
</evidence>
<dbReference type="InterPro" id="IPR032305">
    <property type="entry name" value="GTP-bd_M"/>
</dbReference>
<evidence type="ECO:0000313" key="11">
    <source>
        <dbReference type="Proteomes" id="UP000295260"/>
    </source>
</evidence>
<dbReference type="InterPro" id="IPR016496">
    <property type="entry name" value="GTPase_HflX"/>
</dbReference>
<dbReference type="PIRSF" id="PIRSF006809">
    <property type="entry name" value="GTP-binding_hflX_prd"/>
    <property type="match status" value="1"/>
</dbReference>
<feature type="binding site" evidence="7">
    <location>
        <begin position="206"/>
        <end position="213"/>
    </location>
    <ligand>
        <name>GTP</name>
        <dbReference type="ChEBI" id="CHEBI:37565"/>
    </ligand>
</feature>
<evidence type="ECO:0000256" key="5">
    <source>
        <dbReference type="ARBA" id="ARBA00023134"/>
    </source>
</evidence>
<dbReference type="PANTHER" id="PTHR10229">
    <property type="entry name" value="GTP-BINDING PROTEIN HFLX"/>
    <property type="match status" value="1"/>
</dbReference>
<dbReference type="AlphaFoldDB" id="A0A4V3CSD6"/>
<feature type="binding site" evidence="8">
    <location>
        <position position="233"/>
    </location>
    <ligand>
        <name>Mg(2+)</name>
        <dbReference type="ChEBI" id="CHEBI:18420"/>
    </ligand>
</feature>
<comment type="subunit">
    <text evidence="6">Monomer. Associates with the 50S ribosomal subunit.</text>
</comment>
<evidence type="ECO:0000256" key="8">
    <source>
        <dbReference type="PIRSR" id="PIRSR006809-2"/>
    </source>
</evidence>
<evidence type="ECO:0000256" key="2">
    <source>
        <dbReference type="ARBA" id="ARBA00022723"/>
    </source>
</evidence>
<reference evidence="10 11" key="1">
    <citation type="submission" date="2019-03" db="EMBL/GenBank/DDBJ databases">
        <title>Genomic Encyclopedia of Archaeal and Bacterial Type Strains, Phase II (KMG-II): from individual species to whole genera.</title>
        <authorList>
            <person name="Goeker M."/>
        </authorList>
    </citation>
    <scope>NUCLEOTIDE SEQUENCE [LARGE SCALE GENOMIC DNA]</scope>
    <source>
        <strain evidence="10 11">DSM 25687</strain>
    </source>
</reference>
<feature type="domain" description="Hflx-type G" evidence="9">
    <location>
        <begin position="200"/>
        <end position="386"/>
    </location>
</feature>
<dbReference type="InterPro" id="IPR006073">
    <property type="entry name" value="GTP-bd"/>
</dbReference>
<comment type="subcellular location">
    <subcellularLocation>
        <location evidence="6">Cytoplasm</location>
    </subcellularLocation>
    <text evidence="6">May associate with membranes.</text>
</comment>
<comment type="caution">
    <text evidence="10">The sequence shown here is derived from an EMBL/GenBank/DDBJ whole genome shotgun (WGS) entry which is preliminary data.</text>
</comment>
<dbReference type="GO" id="GO:0046872">
    <property type="term" value="F:metal ion binding"/>
    <property type="evidence" value="ECO:0007669"/>
    <property type="project" value="UniProtKB-KW"/>
</dbReference>
<dbReference type="PROSITE" id="PS51705">
    <property type="entry name" value="G_HFLX"/>
    <property type="match status" value="1"/>
</dbReference>
<name>A0A4V3CSD6_9FLAO</name>
<protein>
    <recommendedName>
        <fullName evidence="6">GTPase HflX</fullName>
    </recommendedName>
    <alternativeName>
        <fullName evidence="6">GTP-binding protein HflX</fullName>
    </alternativeName>
</protein>
<comment type="cofactor">
    <cofactor evidence="8">
        <name>Mg(2+)</name>
        <dbReference type="ChEBI" id="CHEBI:18420"/>
    </cofactor>
</comment>
<dbReference type="PRINTS" id="PR00326">
    <property type="entry name" value="GTP1OBG"/>
</dbReference>
<dbReference type="HAMAP" id="MF_00900">
    <property type="entry name" value="GTPase_HflX"/>
    <property type="match status" value="1"/>
</dbReference>
<dbReference type="Gene3D" id="3.40.50.300">
    <property type="entry name" value="P-loop containing nucleotide triphosphate hydrolases"/>
    <property type="match status" value="1"/>
</dbReference>
<keyword evidence="2 8" id="KW-0479">Metal-binding</keyword>
<accession>A0A4V3CSD6</accession>
<feature type="binding site" evidence="8">
    <location>
        <position position="213"/>
    </location>
    <ligand>
        <name>Mg(2+)</name>
        <dbReference type="ChEBI" id="CHEBI:18420"/>
    </ligand>
</feature>
<dbReference type="Gene3D" id="3.40.50.11060">
    <property type="entry name" value="GTPase HflX, N-terminal domain"/>
    <property type="match status" value="1"/>
</dbReference>
<keyword evidence="4 8" id="KW-0460">Magnesium</keyword>
<gene>
    <name evidence="6" type="primary">hflX</name>
    <name evidence="10" type="ORF">BC748_1243</name>
</gene>
<evidence type="ECO:0000313" key="10">
    <source>
        <dbReference type="EMBL" id="TDP60262.1"/>
    </source>
</evidence>
<evidence type="ECO:0000256" key="4">
    <source>
        <dbReference type="ARBA" id="ARBA00022842"/>
    </source>
</evidence>
<keyword evidence="5 6" id="KW-0342">GTP-binding</keyword>
<feature type="binding site" evidence="7">
    <location>
        <begin position="252"/>
        <end position="255"/>
    </location>
    <ligand>
        <name>GTP</name>
        <dbReference type="ChEBI" id="CHEBI:37565"/>
    </ligand>
</feature>
<evidence type="ECO:0000256" key="3">
    <source>
        <dbReference type="ARBA" id="ARBA00022741"/>
    </source>
</evidence>
<dbReference type="SUPFAM" id="SSF52540">
    <property type="entry name" value="P-loop containing nucleoside triphosphate hydrolases"/>
    <property type="match status" value="1"/>
</dbReference>
<comment type="similarity">
    <text evidence="6">Belongs to the TRAFAC class OBG-HflX-like GTPase superfamily. HflX GTPase family.</text>
</comment>
<dbReference type="EMBL" id="SNXR01000012">
    <property type="protein sequence ID" value="TDP60262.1"/>
    <property type="molecule type" value="Genomic_DNA"/>
</dbReference>
<feature type="binding site" evidence="7">
    <location>
        <begin position="318"/>
        <end position="321"/>
    </location>
    <ligand>
        <name>GTP</name>
        <dbReference type="ChEBI" id="CHEBI:37565"/>
    </ligand>
</feature>
<dbReference type="FunFam" id="3.40.50.300:FF:000955">
    <property type="entry name" value="GTPase HflX"/>
    <property type="match status" value="1"/>
</dbReference>
<dbReference type="CDD" id="cd01878">
    <property type="entry name" value="HflX"/>
    <property type="match status" value="1"/>
</dbReference>
<dbReference type="FunFam" id="3.40.50.11060:FF:000001">
    <property type="entry name" value="GTPase HflX"/>
    <property type="match status" value="1"/>
</dbReference>
<dbReference type="InterPro" id="IPR042108">
    <property type="entry name" value="GTPase_HflX_N_sf"/>
</dbReference>
<evidence type="ECO:0000259" key="9">
    <source>
        <dbReference type="PROSITE" id="PS51705"/>
    </source>
</evidence>
<organism evidence="10 11">
    <name type="scientific">Flavobacterium dankookense</name>
    <dbReference type="NCBI Taxonomy" id="706186"/>
    <lineage>
        <taxon>Bacteria</taxon>
        <taxon>Pseudomonadati</taxon>
        <taxon>Bacteroidota</taxon>
        <taxon>Flavobacteriia</taxon>
        <taxon>Flavobacteriales</taxon>
        <taxon>Flavobacteriaceae</taxon>
        <taxon>Flavobacterium</taxon>
    </lineage>
</organism>
<keyword evidence="11" id="KW-1185">Reference proteome</keyword>